<feature type="domain" description="LUD" evidence="1">
    <location>
        <begin position="15"/>
        <end position="207"/>
    </location>
</feature>
<dbReference type="Gene3D" id="3.40.50.10420">
    <property type="entry name" value="NagB/RpiA/CoA transferase-like"/>
    <property type="match status" value="1"/>
</dbReference>
<dbReference type="InterPro" id="IPR009501">
    <property type="entry name" value="UCP020269"/>
</dbReference>
<dbReference type="InterPro" id="IPR037171">
    <property type="entry name" value="NagB/RpiA_transferase-like"/>
</dbReference>
<dbReference type="RefSeq" id="WP_280997436.1">
    <property type="nucleotide sequence ID" value="NZ_CP069362.1"/>
</dbReference>
<dbReference type="InterPro" id="IPR003741">
    <property type="entry name" value="LUD_dom"/>
</dbReference>
<dbReference type="Pfam" id="PF02589">
    <property type="entry name" value="LUD_dom"/>
    <property type="match status" value="1"/>
</dbReference>
<gene>
    <name evidence="2" type="ORF">JRV97_06785</name>
</gene>
<organism evidence="2 3">
    <name type="scientific">Marinitoga aeolica</name>
    <dbReference type="NCBI Taxonomy" id="2809031"/>
    <lineage>
        <taxon>Bacteria</taxon>
        <taxon>Thermotogati</taxon>
        <taxon>Thermotogota</taxon>
        <taxon>Thermotogae</taxon>
        <taxon>Petrotogales</taxon>
        <taxon>Petrotogaceae</taxon>
        <taxon>Marinitoga</taxon>
    </lineage>
</organism>
<protein>
    <submittedName>
        <fullName evidence="2">Lactate utilization protein</fullName>
    </submittedName>
</protein>
<evidence type="ECO:0000313" key="2">
    <source>
        <dbReference type="EMBL" id="WGS64084.1"/>
    </source>
</evidence>
<sequence>MRRELWDWKYQKLGEKVVESLKRKKHEAYLVEKKEDVIPLLKKIMKENSTVAVGGSLTLSECGVLDFLRKENFNFLDRYNVKSKEELEEIYYNMFRADYFLCSANAITEDGKIVQLDGNGSRVAPMIFGPKNVIIVAGMNKVVPDLESANKRIEYISPMNSKRLNFDTPCTYTGKCDDCLSPERICIHRVIVESGVRHPGRFKIILVKEDLGL</sequence>
<dbReference type="InterPro" id="IPR024185">
    <property type="entry name" value="FTHF_cligase-like_sf"/>
</dbReference>
<dbReference type="SUPFAM" id="SSF100950">
    <property type="entry name" value="NagB/RpiA/CoA transferase-like"/>
    <property type="match status" value="1"/>
</dbReference>
<proteinExistence type="predicted"/>
<dbReference type="EMBL" id="CP069362">
    <property type="protein sequence ID" value="WGS64084.1"/>
    <property type="molecule type" value="Genomic_DNA"/>
</dbReference>
<evidence type="ECO:0000313" key="3">
    <source>
        <dbReference type="Proteomes" id="UP001232493"/>
    </source>
</evidence>
<name>A0ABY8PN61_9BACT</name>
<dbReference type="PANTHER" id="PTHR36179:SF2">
    <property type="entry name" value="LUD DOMAIN-CONTAINING PROTEIN"/>
    <property type="match status" value="1"/>
</dbReference>
<reference evidence="2 3" key="1">
    <citation type="submission" date="2021-02" db="EMBL/GenBank/DDBJ databases">
        <title>Characterization of Marinitoga sp. nov. str. BP5-C20A.</title>
        <authorList>
            <person name="Erauso G."/>
            <person name="Postec A."/>
        </authorList>
    </citation>
    <scope>NUCLEOTIDE SEQUENCE [LARGE SCALE GENOMIC DNA]</scope>
    <source>
        <strain evidence="2 3">BP5-C20A</strain>
    </source>
</reference>
<dbReference type="PIRSF" id="PIRSF020269">
    <property type="entry name" value="DUF1121"/>
    <property type="match status" value="1"/>
</dbReference>
<evidence type="ECO:0000259" key="1">
    <source>
        <dbReference type="Pfam" id="PF02589"/>
    </source>
</evidence>
<accession>A0ABY8PN61</accession>
<dbReference type="Proteomes" id="UP001232493">
    <property type="component" value="Chromosome"/>
</dbReference>
<dbReference type="PANTHER" id="PTHR36179">
    <property type="entry name" value="LUD_DOM DOMAIN-CONTAINING PROTEIN"/>
    <property type="match status" value="1"/>
</dbReference>
<keyword evidence="3" id="KW-1185">Reference proteome</keyword>